<gene>
    <name evidence="1" type="ORF">DSLASN_02290</name>
</gene>
<evidence type="ECO:0000313" key="2">
    <source>
        <dbReference type="Proteomes" id="UP001320148"/>
    </source>
</evidence>
<proteinExistence type="predicted"/>
<protein>
    <submittedName>
        <fullName evidence="1">Uncharacterized protein</fullName>
    </submittedName>
</protein>
<dbReference type="EMBL" id="AP024488">
    <property type="protein sequence ID" value="BCS94597.1"/>
    <property type="molecule type" value="Genomic_DNA"/>
</dbReference>
<sequence length="159" mass="18239">MGNAQENTREVAASVESRPMTDADWDQIKKMMDMPYGQARLMVDGFEVIFQQHIEKRKLITVTYVNGQLKGEWIAAAEDGTCDAKHEEARRFFMPRARSLYSAKEIKAVQRFHGKKEATKCAAKKTYSFTPLWKSANSLRKHLEAHNKEIRVVNITSFA</sequence>
<dbReference type="RefSeq" id="WP_236890903.1">
    <property type="nucleotide sequence ID" value="NZ_AP024488.1"/>
</dbReference>
<evidence type="ECO:0000313" key="1">
    <source>
        <dbReference type="EMBL" id="BCS94597.1"/>
    </source>
</evidence>
<dbReference type="Proteomes" id="UP001320148">
    <property type="component" value="Chromosome"/>
</dbReference>
<keyword evidence="2" id="KW-1185">Reference proteome</keyword>
<reference evidence="1 2" key="1">
    <citation type="submission" date="2021-02" db="EMBL/GenBank/DDBJ databases">
        <title>Complete genome of Desulfoluna sp. strain ASN36.</title>
        <authorList>
            <person name="Takahashi A."/>
            <person name="Kojima H."/>
            <person name="Fukui M."/>
        </authorList>
    </citation>
    <scope>NUCLEOTIDE SEQUENCE [LARGE SCALE GENOMIC DNA]</scope>
    <source>
        <strain evidence="1 2">ASN36</strain>
    </source>
</reference>
<organism evidence="1 2">
    <name type="scientific">Desulfoluna limicola</name>
    <dbReference type="NCBI Taxonomy" id="2810562"/>
    <lineage>
        <taxon>Bacteria</taxon>
        <taxon>Pseudomonadati</taxon>
        <taxon>Thermodesulfobacteriota</taxon>
        <taxon>Desulfobacteria</taxon>
        <taxon>Desulfobacterales</taxon>
        <taxon>Desulfolunaceae</taxon>
        <taxon>Desulfoluna</taxon>
    </lineage>
</organism>
<name>A0ABM7PAQ0_9BACT</name>
<accession>A0ABM7PAQ0</accession>